<sequence>MEIFEFIIEKHPKLLEISEVTLDNKRNEGIIPFILPLFVIVESCLCNCYRSQKIHFSKFCLTSFSTLNGKLIPLLFLGLITRHTDPEIALILTQKYQKNPICSDVYFKFNQIGHYPLHIIAAISRIDLTKLLFDKLMPTTGLDKDGNSPLHIAVYNHNEDFIHYAVKYFDVNAVDQKMQTPLMLAVESNHVDVVMYFLSLDCDVDSVDIDCRDSLTVAKANGFNDLIYLLENEKAKYF</sequence>
<dbReference type="EMBL" id="JWZT01005339">
    <property type="protein sequence ID" value="KII61501.1"/>
    <property type="molecule type" value="Genomic_DNA"/>
</dbReference>
<gene>
    <name evidence="4" type="ORF">RF11_12917</name>
</gene>
<dbReference type="Pfam" id="PF00023">
    <property type="entry name" value="Ank"/>
    <property type="match status" value="1"/>
</dbReference>
<evidence type="ECO:0000256" key="3">
    <source>
        <dbReference type="PROSITE-ProRule" id="PRU00023"/>
    </source>
</evidence>
<reference evidence="4 5" key="1">
    <citation type="journal article" date="2014" name="Genome Biol. Evol.">
        <title>The genome of the myxosporean Thelohanellus kitauei shows adaptations to nutrient acquisition within its fish host.</title>
        <authorList>
            <person name="Yang Y."/>
            <person name="Xiong J."/>
            <person name="Zhou Z."/>
            <person name="Huo F."/>
            <person name="Miao W."/>
            <person name="Ran C."/>
            <person name="Liu Y."/>
            <person name="Zhang J."/>
            <person name="Feng J."/>
            <person name="Wang M."/>
            <person name="Wang M."/>
            <person name="Wang L."/>
            <person name="Yao B."/>
        </authorList>
    </citation>
    <scope>NUCLEOTIDE SEQUENCE [LARGE SCALE GENOMIC DNA]</scope>
    <source>
        <strain evidence="4">Wuqing</strain>
    </source>
</reference>
<dbReference type="AlphaFoldDB" id="A0A0C2MIM9"/>
<evidence type="ECO:0000313" key="4">
    <source>
        <dbReference type="EMBL" id="KII61501.1"/>
    </source>
</evidence>
<keyword evidence="5" id="KW-1185">Reference proteome</keyword>
<dbReference type="OrthoDB" id="5966043at2759"/>
<dbReference type="SMART" id="SM00248">
    <property type="entry name" value="ANK"/>
    <property type="match status" value="3"/>
</dbReference>
<evidence type="ECO:0000256" key="2">
    <source>
        <dbReference type="ARBA" id="ARBA00023043"/>
    </source>
</evidence>
<evidence type="ECO:0000313" key="5">
    <source>
        <dbReference type="Proteomes" id="UP000031668"/>
    </source>
</evidence>
<dbReference type="InterPro" id="IPR002110">
    <property type="entry name" value="Ankyrin_rpt"/>
</dbReference>
<dbReference type="PANTHER" id="PTHR24198">
    <property type="entry name" value="ANKYRIN REPEAT AND PROTEIN KINASE DOMAIN-CONTAINING PROTEIN"/>
    <property type="match status" value="1"/>
</dbReference>
<organism evidence="4 5">
    <name type="scientific">Thelohanellus kitauei</name>
    <name type="common">Myxosporean</name>
    <dbReference type="NCBI Taxonomy" id="669202"/>
    <lineage>
        <taxon>Eukaryota</taxon>
        <taxon>Metazoa</taxon>
        <taxon>Cnidaria</taxon>
        <taxon>Myxozoa</taxon>
        <taxon>Myxosporea</taxon>
        <taxon>Bivalvulida</taxon>
        <taxon>Platysporina</taxon>
        <taxon>Myxobolidae</taxon>
        <taxon>Thelohanellus</taxon>
    </lineage>
</organism>
<evidence type="ECO:0000256" key="1">
    <source>
        <dbReference type="ARBA" id="ARBA00022737"/>
    </source>
</evidence>
<feature type="repeat" description="ANK" evidence="3">
    <location>
        <begin position="177"/>
        <end position="209"/>
    </location>
</feature>
<dbReference type="PROSITE" id="PS50297">
    <property type="entry name" value="ANK_REP_REGION"/>
    <property type="match status" value="1"/>
</dbReference>
<dbReference type="Proteomes" id="UP000031668">
    <property type="component" value="Unassembled WGS sequence"/>
</dbReference>
<dbReference type="PROSITE" id="PS50088">
    <property type="entry name" value="ANK_REPEAT"/>
    <property type="match status" value="1"/>
</dbReference>
<keyword evidence="1" id="KW-0677">Repeat</keyword>
<keyword evidence="2 3" id="KW-0040">ANK repeat</keyword>
<dbReference type="InterPro" id="IPR036770">
    <property type="entry name" value="Ankyrin_rpt-contain_sf"/>
</dbReference>
<name>A0A0C2MIM9_THEKT</name>
<proteinExistence type="predicted"/>
<accession>A0A0C2MIM9</accession>
<dbReference type="PANTHER" id="PTHR24198:SF165">
    <property type="entry name" value="ANKYRIN REPEAT-CONTAINING PROTEIN-RELATED"/>
    <property type="match status" value="1"/>
</dbReference>
<dbReference type="Pfam" id="PF12796">
    <property type="entry name" value="Ank_2"/>
    <property type="match status" value="1"/>
</dbReference>
<comment type="caution">
    <text evidence="4">The sequence shown here is derived from an EMBL/GenBank/DDBJ whole genome shotgun (WGS) entry which is preliminary data.</text>
</comment>
<protein>
    <submittedName>
        <fullName evidence="4">Ankyrin-2</fullName>
    </submittedName>
</protein>
<dbReference type="SUPFAM" id="SSF48403">
    <property type="entry name" value="Ankyrin repeat"/>
    <property type="match status" value="1"/>
</dbReference>
<dbReference type="Gene3D" id="1.25.40.20">
    <property type="entry name" value="Ankyrin repeat-containing domain"/>
    <property type="match status" value="1"/>
</dbReference>